<feature type="compositionally biased region" description="Basic and acidic residues" evidence="1">
    <location>
        <begin position="381"/>
        <end position="392"/>
    </location>
</feature>
<dbReference type="KEGG" id="dci:103521227"/>
<feature type="compositionally biased region" description="Basic residues" evidence="1">
    <location>
        <begin position="269"/>
        <end position="279"/>
    </location>
</feature>
<feature type="compositionally biased region" description="Polar residues" evidence="1">
    <location>
        <begin position="393"/>
        <end position="403"/>
    </location>
</feature>
<gene>
    <name evidence="4" type="primary">LOC103521227</name>
</gene>
<dbReference type="AlphaFoldDB" id="A0A3Q0JHA5"/>
<organism evidence="3 4">
    <name type="scientific">Diaphorina citri</name>
    <name type="common">Asian citrus psyllid</name>
    <dbReference type="NCBI Taxonomy" id="121845"/>
    <lineage>
        <taxon>Eukaryota</taxon>
        <taxon>Metazoa</taxon>
        <taxon>Ecdysozoa</taxon>
        <taxon>Arthropoda</taxon>
        <taxon>Hexapoda</taxon>
        <taxon>Insecta</taxon>
        <taxon>Pterygota</taxon>
        <taxon>Neoptera</taxon>
        <taxon>Paraneoptera</taxon>
        <taxon>Hemiptera</taxon>
        <taxon>Sternorrhyncha</taxon>
        <taxon>Psylloidea</taxon>
        <taxon>Psyllidae</taxon>
        <taxon>Diaphorininae</taxon>
        <taxon>Diaphorina</taxon>
    </lineage>
</organism>
<reference evidence="4" key="1">
    <citation type="submission" date="2025-08" db="UniProtKB">
        <authorList>
            <consortium name="RefSeq"/>
        </authorList>
    </citation>
    <scope>IDENTIFICATION</scope>
</reference>
<name>A0A3Q0JHA5_DIACI</name>
<evidence type="ECO:0000313" key="4">
    <source>
        <dbReference type="RefSeq" id="XP_026687817.1"/>
    </source>
</evidence>
<dbReference type="Proteomes" id="UP000079169">
    <property type="component" value="Unplaced"/>
</dbReference>
<feature type="compositionally biased region" description="Basic and acidic residues" evidence="1">
    <location>
        <begin position="362"/>
        <end position="371"/>
    </location>
</feature>
<evidence type="ECO:0000256" key="2">
    <source>
        <dbReference type="SAM" id="SignalP"/>
    </source>
</evidence>
<dbReference type="RefSeq" id="XP_026687817.1">
    <property type="nucleotide sequence ID" value="XM_026832016.1"/>
</dbReference>
<feature type="chain" id="PRO_5018167459" evidence="2">
    <location>
        <begin position="24"/>
        <end position="431"/>
    </location>
</feature>
<feature type="region of interest" description="Disordered" evidence="1">
    <location>
        <begin position="260"/>
        <end position="282"/>
    </location>
</feature>
<proteinExistence type="predicted"/>
<evidence type="ECO:0000313" key="3">
    <source>
        <dbReference type="Proteomes" id="UP000079169"/>
    </source>
</evidence>
<feature type="signal peptide" evidence="2">
    <location>
        <begin position="1"/>
        <end position="23"/>
    </location>
</feature>
<dbReference type="GeneID" id="103521227"/>
<sequence length="431" mass="49656">MRLQQWSAGFILVNVLFVPHVCPYETEEIKRKEKVLDKIWNINCIRPHAVNKTKHIDTIPTKSRHDVDKDFTKQTNPLIFKNISKKRRRRLAKPAKVGTVKKFTTRNSVGSSETKVEMEITAKVETTSKILFLEEGEYIVNSTTAIEGSPTDFSDDKKSLNRKFWDTIDDINYDSSREAKQSNHFIPTELVDTMKLLEEEPYDYSSMSEHSTEENLIKILNNEKNIETTKVPCQNSTEKYSIKTLATTWGFNTRTKDKEGNLSSNWTKSVKKKSKKTNAKKTESHQELLKNILEKYLDKSKFGISQLYGILNVQKLKFNNSVIKAHIISDEDDEEFGNGTNKMNTAALAKTHVKLTERVLYKMRKSKESKSTKKNSTSEGQTKEKFERKTGSEKSNNQPIKSPNQAKYCLESWVKKIEKYLTDPLSLSRTT</sequence>
<dbReference type="PaxDb" id="121845-A0A3Q0JHA5"/>
<feature type="region of interest" description="Disordered" evidence="1">
    <location>
        <begin position="362"/>
        <end position="403"/>
    </location>
</feature>
<accession>A0A3Q0JHA5</accession>
<evidence type="ECO:0000256" key="1">
    <source>
        <dbReference type="SAM" id="MobiDB-lite"/>
    </source>
</evidence>
<keyword evidence="3" id="KW-1185">Reference proteome</keyword>
<keyword evidence="2" id="KW-0732">Signal</keyword>
<protein>
    <submittedName>
        <fullName evidence="4">Uncharacterized protein LOC103521227</fullName>
    </submittedName>
</protein>